<keyword evidence="7" id="KW-1185">Reference proteome</keyword>
<dbReference type="OrthoDB" id="6973663at2"/>
<reference evidence="6" key="1">
    <citation type="submission" date="2020-04" db="EMBL/GenBank/DDBJ databases">
        <title>Nitratireductor sp. nov. isolated from mangrove soil.</title>
        <authorList>
            <person name="Ye Y."/>
        </authorList>
    </citation>
    <scope>NUCLEOTIDE SEQUENCE</scope>
    <source>
        <strain evidence="6">SY7</strain>
    </source>
</reference>
<evidence type="ECO:0000256" key="3">
    <source>
        <dbReference type="ARBA" id="ARBA00023163"/>
    </source>
</evidence>
<dbReference type="PROSITE" id="PS50977">
    <property type="entry name" value="HTH_TETR_2"/>
    <property type="match status" value="1"/>
</dbReference>
<evidence type="ECO:0000256" key="4">
    <source>
        <dbReference type="PROSITE-ProRule" id="PRU00335"/>
    </source>
</evidence>
<dbReference type="KEGG" id="niy:FQ775_00575"/>
<keyword evidence="2 4" id="KW-0238">DNA-binding</keyword>
<dbReference type="SUPFAM" id="SSF46689">
    <property type="entry name" value="Homeodomain-like"/>
    <property type="match status" value="1"/>
</dbReference>
<proteinExistence type="predicted"/>
<protein>
    <submittedName>
        <fullName evidence="6">TetR/AcrR family transcriptional regulator</fullName>
    </submittedName>
</protein>
<organism evidence="6 7">
    <name type="scientific">Nitratireductor mangrovi</name>
    <dbReference type="NCBI Taxonomy" id="2599600"/>
    <lineage>
        <taxon>Bacteria</taxon>
        <taxon>Pseudomonadati</taxon>
        <taxon>Pseudomonadota</taxon>
        <taxon>Alphaproteobacteria</taxon>
        <taxon>Hyphomicrobiales</taxon>
        <taxon>Phyllobacteriaceae</taxon>
        <taxon>Nitratireductor</taxon>
    </lineage>
</organism>
<feature type="DNA-binding region" description="H-T-H motif" evidence="4">
    <location>
        <begin position="29"/>
        <end position="48"/>
    </location>
</feature>
<dbReference type="Gene3D" id="1.10.357.10">
    <property type="entry name" value="Tetracycline Repressor, domain 2"/>
    <property type="match status" value="1"/>
</dbReference>
<evidence type="ECO:0000259" key="5">
    <source>
        <dbReference type="PROSITE" id="PS50977"/>
    </source>
</evidence>
<name>A0A5B8KTU6_9HYPH</name>
<gene>
    <name evidence="6" type="ORF">FQ775_00575</name>
</gene>
<evidence type="ECO:0000313" key="7">
    <source>
        <dbReference type="Proteomes" id="UP000321389"/>
    </source>
</evidence>
<dbReference type="Proteomes" id="UP000321389">
    <property type="component" value="Chromosome"/>
</dbReference>
<sequence length="187" mass="20269">MPRRKILPDAKVLEAALALMHARGPEALTFAALAEASGLSPATLVQRWGSKAALKQAALLLAWDQLDERTVGLANAVPRTPDGAIALLVGLSGNYGDIERYAEGLLVLREDLRDPALRARGAAWRDALATALTGCFTGERDAPADIGLLLIAQWQGSLLWWSFDPRGRIERHVEQSLQRFVAALLSR</sequence>
<evidence type="ECO:0000256" key="1">
    <source>
        <dbReference type="ARBA" id="ARBA00023015"/>
    </source>
</evidence>
<keyword evidence="1" id="KW-0805">Transcription regulation</keyword>
<dbReference type="PANTHER" id="PTHR30055:SF234">
    <property type="entry name" value="HTH-TYPE TRANSCRIPTIONAL REGULATOR BETI"/>
    <property type="match status" value="1"/>
</dbReference>
<dbReference type="GO" id="GO:0003700">
    <property type="term" value="F:DNA-binding transcription factor activity"/>
    <property type="evidence" value="ECO:0007669"/>
    <property type="project" value="TreeGrafter"/>
</dbReference>
<dbReference type="Pfam" id="PF00440">
    <property type="entry name" value="TetR_N"/>
    <property type="match status" value="1"/>
</dbReference>
<dbReference type="RefSeq" id="WP_146297553.1">
    <property type="nucleotide sequence ID" value="NZ_CP042301.2"/>
</dbReference>
<evidence type="ECO:0000313" key="6">
    <source>
        <dbReference type="EMBL" id="QDY98983.1"/>
    </source>
</evidence>
<feature type="domain" description="HTH tetR-type" evidence="5">
    <location>
        <begin position="6"/>
        <end position="66"/>
    </location>
</feature>
<dbReference type="InterPro" id="IPR050109">
    <property type="entry name" value="HTH-type_TetR-like_transc_reg"/>
</dbReference>
<evidence type="ECO:0000256" key="2">
    <source>
        <dbReference type="ARBA" id="ARBA00023125"/>
    </source>
</evidence>
<dbReference type="PANTHER" id="PTHR30055">
    <property type="entry name" value="HTH-TYPE TRANSCRIPTIONAL REGULATOR RUTR"/>
    <property type="match status" value="1"/>
</dbReference>
<dbReference type="EMBL" id="CP042301">
    <property type="protein sequence ID" value="QDY98983.1"/>
    <property type="molecule type" value="Genomic_DNA"/>
</dbReference>
<dbReference type="InterPro" id="IPR036271">
    <property type="entry name" value="Tet_transcr_reg_TetR-rel_C_sf"/>
</dbReference>
<accession>A0A5B8KTU6</accession>
<dbReference type="InterPro" id="IPR001647">
    <property type="entry name" value="HTH_TetR"/>
</dbReference>
<dbReference type="AlphaFoldDB" id="A0A5B8KTU6"/>
<dbReference type="SUPFAM" id="SSF48498">
    <property type="entry name" value="Tetracyclin repressor-like, C-terminal domain"/>
    <property type="match status" value="1"/>
</dbReference>
<dbReference type="InterPro" id="IPR009057">
    <property type="entry name" value="Homeodomain-like_sf"/>
</dbReference>
<keyword evidence="3" id="KW-0804">Transcription</keyword>
<dbReference type="GO" id="GO:0000976">
    <property type="term" value="F:transcription cis-regulatory region binding"/>
    <property type="evidence" value="ECO:0007669"/>
    <property type="project" value="TreeGrafter"/>
</dbReference>